<dbReference type="Gene3D" id="1.20.1250.20">
    <property type="entry name" value="MFS general substrate transporter like domains"/>
    <property type="match status" value="1"/>
</dbReference>
<gene>
    <name evidence="7" type="ORF">BOX15_Mlig009231g2</name>
</gene>
<protein>
    <recommendedName>
        <fullName evidence="9">Major facilitator superfamily (MFS) profile domain-containing protein</fullName>
    </recommendedName>
</protein>
<evidence type="ECO:0000313" key="7">
    <source>
        <dbReference type="EMBL" id="PAA88238.1"/>
    </source>
</evidence>
<accession>A0A267GQD0</accession>
<evidence type="ECO:0000313" key="8">
    <source>
        <dbReference type="Proteomes" id="UP000215902"/>
    </source>
</evidence>
<dbReference type="InterPro" id="IPR011701">
    <property type="entry name" value="MFS"/>
</dbReference>
<dbReference type="PANTHER" id="PTHR23507">
    <property type="entry name" value="ZGC:174356"/>
    <property type="match status" value="1"/>
</dbReference>
<evidence type="ECO:0000256" key="4">
    <source>
        <dbReference type="ARBA" id="ARBA00023136"/>
    </source>
</evidence>
<feature type="transmembrane region" description="Helical" evidence="6">
    <location>
        <begin position="230"/>
        <end position="251"/>
    </location>
</feature>
<feature type="transmembrane region" description="Helical" evidence="6">
    <location>
        <begin position="339"/>
        <end position="363"/>
    </location>
</feature>
<comment type="subcellular location">
    <subcellularLocation>
        <location evidence="1">Membrane</location>
        <topology evidence="1">Multi-pass membrane protein</topology>
    </subcellularLocation>
</comment>
<dbReference type="AlphaFoldDB" id="A0A267GQD0"/>
<evidence type="ECO:0000256" key="3">
    <source>
        <dbReference type="ARBA" id="ARBA00022989"/>
    </source>
</evidence>
<dbReference type="Proteomes" id="UP000215902">
    <property type="component" value="Unassembled WGS sequence"/>
</dbReference>
<dbReference type="GO" id="GO:0016020">
    <property type="term" value="C:membrane"/>
    <property type="evidence" value="ECO:0007669"/>
    <property type="project" value="UniProtKB-SubCell"/>
</dbReference>
<organism evidence="7 8">
    <name type="scientific">Macrostomum lignano</name>
    <dbReference type="NCBI Taxonomy" id="282301"/>
    <lineage>
        <taxon>Eukaryota</taxon>
        <taxon>Metazoa</taxon>
        <taxon>Spiralia</taxon>
        <taxon>Lophotrochozoa</taxon>
        <taxon>Platyhelminthes</taxon>
        <taxon>Rhabditophora</taxon>
        <taxon>Macrostomorpha</taxon>
        <taxon>Macrostomida</taxon>
        <taxon>Macrostomidae</taxon>
        <taxon>Macrostomum</taxon>
    </lineage>
</organism>
<evidence type="ECO:0000256" key="6">
    <source>
        <dbReference type="SAM" id="Phobius"/>
    </source>
</evidence>
<name>A0A267GQD0_9PLAT</name>
<feature type="transmembrane region" description="Helical" evidence="6">
    <location>
        <begin position="192"/>
        <end position="218"/>
    </location>
</feature>
<dbReference type="PANTHER" id="PTHR23507:SF1">
    <property type="entry name" value="FI18259P1-RELATED"/>
    <property type="match status" value="1"/>
</dbReference>
<evidence type="ECO:0008006" key="9">
    <source>
        <dbReference type="Google" id="ProtNLM"/>
    </source>
</evidence>
<feature type="transmembrane region" description="Helical" evidence="6">
    <location>
        <begin position="407"/>
        <end position="427"/>
    </location>
</feature>
<dbReference type="GO" id="GO:0022857">
    <property type="term" value="F:transmembrane transporter activity"/>
    <property type="evidence" value="ECO:0007669"/>
    <property type="project" value="InterPro"/>
</dbReference>
<dbReference type="Pfam" id="PF07690">
    <property type="entry name" value="MFS_1"/>
    <property type="match status" value="1"/>
</dbReference>
<keyword evidence="8" id="KW-1185">Reference proteome</keyword>
<dbReference type="EMBL" id="NIVC01000199">
    <property type="protein sequence ID" value="PAA88238.1"/>
    <property type="molecule type" value="Genomic_DNA"/>
</dbReference>
<dbReference type="SUPFAM" id="SSF103473">
    <property type="entry name" value="MFS general substrate transporter"/>
    <property type="match status" value="1"/>
</dbReference>
<keyword evidence="4 6" id="KW-0472">Membrane</keyword>
<sequence length="532" mass="57617">MRNDTLSHYERIPTEADPLIRERTVEISSSSASSQINATTAVPVDPDTDDSLNHSNEEVIQPARKWIVEPAALMFAAAMLSQVSVITQYLYYRVGQQFNETVNSTRAFVCDSHSLANSSEHQLINRIQDEASQWTLYRMTTSGIVALLVLPLFASASDYMGRWPALLLPCIGLAVDSVGLLLILLFDLPLYFLLISAGLGALGGGFGALFAAMFAYLADTTSRKDRPMRVAIVEGTFGLAGVVIELMVGWWMRLSGYLPPIIFSFALTMANLLYVVCFVPEVRPARLQRKFSGPSLVTNGGGDEKRISNKFRRLLRALLLPYSNIAGLFRINTRLSLTLALLFASVCIYSASFIGSSVVSSLYQMNYPFCLDSVFIGYLNAAKIVGFQIGVAVGLLIIRRYCRVKTLGLSILGLISATIGFLATGVAPSTPALFAAAAMGLFSMLPLPMLRAYASQVSPPNRQGALFSCIGVLEVTGSLMGSACFTLLYGATQQWLSGFVYLAVASSSFLALLLTIGCCLSNCSCPCRRSSL</sequence>
<keyword evidence="2 6" id="KW-0812">Transmembrane</keyword>
<proteinExistence type="predicted"/>
<feature type="transmembrane region" description="Helical" evidence="6">
    <location>
        <begin position="257"/>
        <end position="279"/>
    </location>
</feature>
<feature type="transmembrane region" description="Helical" evidence="6">
    <location>
        <begin position="166"/>
        <end position="186"/>
    </location>
</feature>
<feature type="transmembrane region" description="Helical" evidence="6">
    <location>
        <begin position="465"/>
        <end position="489"/>
    </location>
</feature>
<feature type="transmembrane region" description="Helical" evidence="6">
    <location>
        <begin position="495"/>
        <end position="520"/>
    </location>
</feature>
<comment type="caution">
    <text evidence="7">The sequence shown here is derived from an EMBL/GenBank/DDBJ whole genome shotgun (WGS) entry which is preliminary data.</text>
</comment>
<feature type="region of interest" description="Disordered" evidence="5">
    <location>
        <begin position="28"/>
        <end position="54"/>
    </location>
</feature>
<feature type="compositionally biased region" description="Low complexity" evidence="5">
    <location>
        <begin position="28"/>
        <end position="45"/>
    </location>
</feature>
<keyword evidence="3 6" id="KW-1133">Transmembrane helix</keyword>
<feature type="transmembrane region" description="Helical" evidence="6">
    <location>
        <begin position="433"/>
        <end position="453"/>
    </location>
</feature>
<evidence type="ECO:0000256" key="1">
    <source>
        <dbReference type="ARBA" id="ARBA00004141"/>
    </source>
</evidence>
<reference evidence="7 8" key="1">
    <citation type="submission" date="2017-06" db="EMBL/GenBank/DDBJ databases">
        <title>A platform for efficient transgenesis in Macrostomum lignano, a flatworm model organism for stem cell research.</title>
        <authorList>
            <person name="Berezikov E."/>
        </authorList>
    </citation>
    <scope>NUCLEOTIDE SEQUENCE [LARGE SCALE GENOMIC DNA]</scope>
    <source>
        <strain evidence="7">DV1</strain>
        <tissue evidence="7">Whole organism</tissue>
    </source>
</reference>
<feature type="transmembrane region" description="Helical" evidence="6">
    <location>
        <begin position="71"/>
        <end position="91"/>
    </location>
</feature>
<dbReference type="OrthoDB" id="419734at2759"/>
<dbReference type="InterPro" id="IPR036259">
    <property type="entry name" value="MFS_trans_sf"/>
</dbReference>
<feature type="transmembrane region" description="Helical" evidence="6">
    <location>
        <begin position="136"/>
        <end position="154"/>
    </location>
</feature>
<evidence type="ECO:0000256" key="5">
    <source>
        <dbReference type="SAM" id="MobiDB-lite"/>
    </source>
</evidence>
<feature type="transmembrane region" description="Helical" evidence="6">
    <location>
        <begin position="375"/>
        <end position="398"/>
    </location>
</feature>
<evidence type="ECO:0000256" key="2">
    <source>
        <dbReference type="ARBA" id="ARBA00022692"/>
    </source>
</evidence>